<feature type="domain" description="ABC transporter" evidence="6">
    <location>
        <begin position="26"/>
        <end position="242"/>
    </location>
</feature>
<dbReference type="Gene3D" id="3.40.50.300">
    <property type="entry name" value="P-loop containing nucleotide triphosphate hydrolases"/>
    <property type="match status" value="1"/>
</dbReference>
<protein>
    <submittedName>
        <fullName evidence="7">ABC transporter ATP-binding protein</fullName>
    </submittedName>
</protein>
<evidence type="ECO:0000259" key="6">
    <source>
        <dbReference type="PROSITE" id="PS50893"/>
    </source>
</evidence>
<dbReference type="InterPro" id="IPR003439">
    <property type="entry name" value="ABC_transporter-like_ATP-bd"/>
</dbReference>
<dbReference type="CDD" id="cd03220">
    <property type="entry name" value="ABC_KpsT_Wzt"/>
    <property type="match status" value="1"/>
</dbReference>
<comment type="caution">
    <text evidence="7">The sequence shown here is derived from an EMBL/GenBank/DDBJ whole genome shotgun (WGS) entry which is preliminary data.</text>
</comment>
<dbReference type="PROSITE" id="PS00211">
    <property type="entry name" value="ABC_TRANSPORTER_1"/>
    <property type="match status" value="1"/>
</dbReference>
<accession>A0ABW5FCV3</accession>
<evidence type="ECO:0000256" key="2">
    <source>
        <dbReference type="ARBA" id="ARBA00022448"/>
    </source>
</evidence>
<gene>
    <name evidence="7" type="ORF">ACFSX3_17730</name>
</gene>
<keyword evidence="2" id="KW-0813">Transport</keyword>
<dbReference type="SUPFAM" id="SSF52540">
    <property type="entry name" value="P-loop containing nucleoside triphosphate hydrolases"/>
    <property type="match status" value="1"/>
</dbReference>
<keyword evidence="3" id="KW-0547">Nucleotide-binding</keyword>
<dbReference type="PANTHER" id="PTHR46743:SF2">
    <property type="entry name" value="TEICHOIC ACIDS EXPORT ATP-BINDING PROTEIN TAGH"/>
    <property type="match status" value="1"/>
</dbReference>
<keyword evidence="8" id="KW-1185">Reference proteome</keyword>
<evidence type="ECO:0000313" key="8">
    <source>
        <dbReference type="Proteomes" id="UP001597448"/>
    </source>
</evidence>
<dbReference type="RefSeq" id="WP_379254740.1">
    <property type="nucleotide sequence ID" value="NZ_JBHSVQ010000001.1"/>
</dbReference>
<comment type="similarity">
    <text evidence="1">Belongs to the ABC transporter superfamily.</text>
</comment>
<dbReference type="InterPro" id="IPR027417">
    <property type="entry name" value="P-loop_NTPase"/>
</dbReference>
<keyword evidence="4 7" id="KW-0067">ATP-binding</keyword>
<dbReference type="EMBL" id="JBHUKY010000031">
    <property type="protein sequence ID" value="MFD2411731.1"/>
    <property type="molecule type" value="Genomic_DNA"/>
</dbReference>
<evidence type="ECO:0000256" key="4">
    <source>
        <dbReference type="ARBA" id="ARBA00022840"/>
    </source>
</evidence>
<evidence type="ECO:0000256" key="5">
    <source>
        <dbReference type="ARBA" id="ARBA00022967"/>
    </source>
</evidence>
<dbReference type="InterPro" id="IPR017871">
    <property type="entry name" value="ABC_transporter-like_CS"/>
</dbReference>
<sequence>MDYAIEVTDVSMKFNLEKEKINSLKEYFIKLLKRDVNHDEFYALKNVSFKVEKGDSFAIVGSNGSGKSTILKIISGIFRPTTGKVSVLGSVAPLIELGAGFDMELTARENIFLNGALLGYSKKFLIERYEDIIEFSELHDFVDVPLKNFSSGMIARLGFSIATIVDPDVLIVDEILAVGDAAFQEKCEERMDKMTSAGATLILVSHSFEQVKKVCRNAIWLDKGEIKAVGTVDEVFEAYQNA</sequence>
<dbReference type="PANTHER" id="PTHR46743">
    <property type="entry name" value="TEICHOIC ACIDS EXPORT ATP-BINDING PROTEIN TAGH"/>
    <property type="match status" value="1"/>
</dbReference>
<dbReference type="PROSITE" id="PS50893">
    <property type="entry name" value="ABC_TRANSPORTER_2"/>
    <property type="match status" value="1"/>
</dbReference>
<evidence type="ECO:0000256" key="3">
    <source>
        <dbReference type="ARBA" id="ARBA00022741"/>
    </source>
</evidence>
<dbReference type="SMART" id="SM00382">
    <property type="entry name" value="AAA"/>
    <property type="match status" value="1"/>
</dbReference>
<reference evidence="8" key="1">
    <citation type="journal article" date="2019" name="Int. J. Syst. Evol. Microbiol.">
        <title>The Global Catalogue of Microorganisms (GCM) 10K type strain sequencing project: providing services to taxonomists for standard genome sequencing and annotation.</title>
        <authorList>
            <consortium name="The Broad Institute Genomics Platform"/>
            <consortium name="The Broad Institute Genome Sequencing Center for Infectious Disease"/>
            <person name="Wu L."/>
            <person name="Ma J."/>
        </authorList>
    </citation>
    <scope>NUCLEOTIDE SEQUENCE [LARGE SCALE GENOMIC DNA]</scope>
    <source>
        <strain evidence="8">CCM 8725</strain>
    </source>
</reference>
<dbReference type="InterPro" id="IPR015860">
    <property type="entry name" value="ABC_transpr_TagH-like"/>
</dbReference>
<keyword evidence="5" id="KW-1278">Translocase</keyword>
<dbReference type="Proteomes" id="UP001597448">
    <property type="component" value="Unassembled WGS sequence"/>
</dbReference>
<evidence type="ECO:0000256" key="1">
    <source>
        <dbReference type="ARBA" id="ARBA00005417"/>
    </source>
</evidence>
<dbReference type="InterPro" id="IPR003593">
    <property type="entry name" value="AAA+_ATPase"/>
</dbReference>
<proteinExistence type="inferred from homology"/>
<evidence type="ECO:0000313" key="7">
    <source>
        <dbReference type="EMBL" id="MFD2411731.1"/>
    </source>
</evidence>
<dbReference type="GO" id="GO:0005524">
    <property type="term" value="F:ATP binding"/>
    <property type="evidence" value="ECO:0007669"/>
    <property type="project" value="UniProtKB-KW"/>
</dbReference>
<dbReference type="InterPro" id="IPR050683">
    <property type="entry name" value="Bact_Polysacc_Export_ATP-bd"/>
</dbReference>
<name>A0ABW5FCV3_9BACL</name>
<dbReference type="Pfam" id="PF00005">
    <property type="entry name" value="ABC_tran"/>
    <property type="match status" value="1"/>
</dbReference>
<organism evidence="7 8">
    <name type="scientific">Paenibacillus rhizoplanae</name>
    <dbReference type="NCBI Taxonomy" id="1917181"/>
    <lineage>
        <taxon>Bacteria</taxon>
        <taxon>Bacillati</taxon>
        <taxon>Bacillota</taxon>
        <taxon>Bacilli</taxon>
        <taxon>Bacillales</taxon>
        <taxon>Paenibacillaceae</taxon>
        <taxon>Paenibacillus</taxon>
    </lineage>
</organism>